<dbReference type="CDD" id="cd00586">
    <property type="entry name" value="4HBT"/>
    <property type="match status" value="1"/>
</dbReference>
<dbReference type="RefSeq" id="WP_044627972.1">
    <property type="nucleotide sequence ID" value="NZ_AP022821.1"/>
</dbReference>
<dbReference type="Pfam" id="PF13279">
    <property type="entry name" value="4HBT_2"/>
    <property type="match status" value="1"/>
</dbReference>
<organism evidence="3 6">
    <name type="scientific">Vreelandella aquamarina</name>
    <dbReference type="NCBI Taxonomy" id="77097"/>
    <lineage>
        <taxon>Bacteria</taxon>
        <taxon>Pseudomonadati</taxon>
        <taxon>Pseudomonadota</taxon>
        <taxon>Gammaproteobacteria</taxon>
        <taxon>Oceanospirillales</taxon>
        <taxon>Halomonadaceae</taxon>
        <taxon>Vreelandella</taxon>
    </lineage>
</organism>
<dbReference type="EMBL" id="AP022821">
    <property type="protein sequence ID" value="BCA91755.1"/>
    <property type="molecule type" value="Genomic_DNA"/>
</dbReference>
<dbReference type="EMBL" id="FODB01000042">
    <property type="protein sequence ID" value="SEO07088.1"/>
    <property type="molecule type" value="Genomic_DNA"/>
</dbReference>
<evidence type="ECO:0000313" key="3">
    <source>
        <dbReference type="EMBL" id="BCA91755.1"/>
    </source>
</evidence>
<dbReference type="SUPFAM" id="SSF54637">
    <property type="entry name" value="Thioesterase/thiol ester dehydrase-isomerase"/>
    <property type="match status" value="1"/>
</dbReference>
<dbReference type="OrthoDB" id="9799036at2"/>
<accession>A0A1H8LQF4</accession>
<evidence type="ECO:0000256" key="2">
    <source>
        <dbReference type="ARBA" id="ARBA00022801"/>
    </source>
</evidence>
<comment type="similarity">
    <text evidence="1">Belongs to the 4-hydroxybenzoyl-CoA thioesterase family.</text>
</comment>
<dbReference type="Proteomes" id="UP000503197">
    <property type="component" value="Chromosome"/>
</dbReference>
<dbReference type="InterPro" id="IPR029069">
    <property type="entry name" value="HotDog_dom_sf"/>
</dbReference>
<dbReference type="PANTHER" id="PTHR31793:SF24">
    <property type="entry name" value="LONG-CHAIN ACYL-COA THIOESTERASE FADM"/>
    <property type="match status" value="1"/>
</dbReference>
<reference evidence="4 5" key="1">
    <citation type="submission" date="2016-10" db="EMBL/GenBank/DDBJ databases">
        <authorList>
            <person name="de Groot N.N."/>
        </authorList>
    </citation>
    <scope>NUCLEOTIDE SEQUENCE [LARGE SCALE GENOMIC DNA]</scope>
    <source>
        <strain evidence="4 5">558</strain>
    </source>
</reference>
<dbReference type="AlphaFoldDB" id="A0A0D7V4J4"/>
<proteinExistence type="inferred from homology"/>
<evidence type="ECO:0000313" key="6">
    <source>
        <dbReference type="Proteomes" id="UP000503197"/>
    </source>
</evidence>
<sequence>MSESISHVSMRVRGYHLDGYGHVNNARYLEFMEEGRWAFFDEHPRLIQQLHSAGRAFVVVNLNIDYRAAAVQGDDLQVLTGIVDVGERSALCHHRIIRSDGTLIAQADLTFVLLDVKANKAAAIEGEVRDVLRGLIVPKEAFTA</sequence>
<accession>A0A0D7V4J4</accession>
<reference evidence="3 6" key="2">
    <citation type="submission" date="2020-02" db="EMBL/GenBank/DDBJ databases">
        <title>Complete Genome Sequence of Halomonas meridiana strain BAA-801, Isolated from Deep Sea Thermal Vent.</title>
        <authorList>
            <person name="Takahashi Y."/>
            <person name="Takahashi H."/>
            <person name="Galipon J."/>
            <person name="Arakawa K."/>
        </authorList>
    </citation>
    <scope>NUCLEOTIDE SEQUENCE [LARGE SCALE GENOMIC DNA]</scope>
    <source>
        <strain evidence="3 6">Slthf1</strain>
    </source>
</reference>
<evidence type="ECO:0000313" key="4">
    <source>
        <dbReference type="EMBL" id="SEO07088.1"/>
    </source>
</evidence>
<protein>
    <submittedName>
        <fullName evidence="3 4">Thioesterase</fullName>
    </submittedName>
</protein>
<evidence type="ECO:0000313" key="5">
    <source>
        <dbReference type="Proteomes" id="UP000199493"/>
    </source>
</evidence>
<dbReference type="Gene3D" id="3.10.129.10">
    <property type="entry name" value="Hotdog Thioesterase"/>
    <property type="match status" value="1"/>
</dbReference>
<dbReference type="InterPro" id="IPR050563">
    <property type="entry name" value="4-hydroxybenzoyl-CoA_TE"/>
</dbReference>
<dbReference type="NCBIfam" id="TIGR00051">
    <property type="entry name" value="YbgC/FadM family acyl-CoA thioesterase"/>
    <property type="match status" value="1"/>
</dbReference>
<dbReference type="GO" id="GO:0047617">
    <property type="term" value="F:fatty acyl-CoA hydrolase activity"/>
    <property type="evidence" value="ECO:0007669"/>
    <property type="project" value="TreeGrafter"/>
</dbReference>
<keyword evidence="2" id="KW-0378">Hydrolase</keyword>
<gene>
    <name evidence="3" type="ORF">HMSLTHF_15300</name>
    <name evidence="4" type="ORF">SAMN04490369_104220</name>
</gene>
<dbReference type="PANTHER" id="PTHR31793">
    <property type="entry name" value="4-HYDROXYBENZOYL-COA THIOESTERASE FAMILY MEMBER"/>
    <property type="match status" value="1"/>
</dbReference>
<dbReference type="Proteomes" id="UP000199493">
    <property type="component" value="Unassembled WGS sequence"/>
</dbReference>
<dbReference type="STRING" id="77097.SAMN04490369_104220"/>
<evidence type="ECO:0000256" key="1">
    <source>
        <dbReference type="ARBA" id="ARBA00005953"/>
    </source>
</evidence>
<dbReference type="InterPro" id="IPR006684">
    <property type="entry name" value="YbgC/YbaW"/>
</dbReference>
<name>A0A0D7V4J4_9GAMM</name>